<reference evidence="2" key="1">
    <citation type="journal article" date="2017" name="Genome Biol.">
        <title>Comparative genomics reveals high biological diversity and specific adaptations in the industrially and medically important fungal genus Aspergillus.</title>
        <authorList>
            <person name="de Vries R.P."/>
            <person name="Riley R."/>
            <person name="Wiebenga A."/>
            <person name="Aguilar-Osorio G."/>
            <person name="Amillis S."/>
            <person name="Uchima C.A."/>
            <person name="Anderluh G."/>
            <person name="Asadollahi M."/>
            <person name="Askin M."/>
            <person name="Barry K."/>
            <person name="Battaglia E."/>
            <person name="Bayram O."/>
            <person name="Benocci T."/>
            <person name="Braus-Stromeyer S.A."/>
            <person name="Caldana C."/>
            <person name="Canovas D."/>
            <person name="Cerqueira G.C."/>
            <person name="Chen F."/>
            <person name="Chen W."/>
            <person name="Choi C."/>
            <person name="Clum A."/>
            <person name="Dos Santos R.A."/>
            <person name="Damasio A.R."/>
            <person name="Diallinas G."/>
            <person name="Emri T."/>
            <person name="Fekete E."/>
            <person name="Flipphi M."/>
            <person name="Freyberg S."/>
            <person name="Gallo A."/>
            <person name="Gournas C."/>
            <person name="Habgood R."/>
            <person name="Hainaut M."/>
            <person name="Harispe M.L."/>
            <person name="Henrissat B."/>
            <person name="Hilden K.S."/>
            <person name="Hope R."/>
            <person name="Hossain A."/>
            <person name="Karabika E."/>
            <person name="Karaffa L."/>
            <person name="Karanyi Z."/>
            <person name="Krasevec N."/>
            <person name="Kuo A."/>
            <person name="Kusch H."/>
            <person name="LaButti K."/>
            <person name="Lagendijk E.L."/>
            <person name="Lapidus A."/>
            <person name="Levasseur A."/>
            <person name="Lindquist E."/>
            <person name="Lipzen A."/>
            <person name="Logrieco A.F."/>
            <person name="MacCabe A."/>
            <person name="Maekelae M.R."/>
            <person name="Malavazi I."/>
            <person name="Melin P."/>
            <person name="Meyer V."/>
            <person name="Mielnichuk N."/>
            <person name="Miskei M."/>
            <person name="Molnar A.P."/>
            <person name="Mule G."/>
            <person name="Ngan C.Y."/>
            <person name="Orejas M."/>
            <person name="Orosz E."/>
            <person name="Ouedraogo J.P."/>
            <person name="Overkamp K.M."/>
            <person name="Park H.-S."/>
            <person name="Perrone G."/>
            <person name="Piumi F."/>
            <person name="Punt P.J."/>
            <person name="Ram A.F."/>
            <person name="Ramon A."/>
            <person name="Rauscher S."/>
            <person name="Record E."/>
            <person name="Riano-Pachon D.M."/>
            <person name="Robert V."/>
            <person name="Roehrig J."/>
            <person name="Ruller R."/>
            <person name="Salamov A."/>
            <person name="Salih N.S."/>
            <person name="Samson R.A."/>
            <person name="Sandor E."/>
            <person name="Sanguinetti M."/>
            <person name="Schuetze T."/>
            <person name="Sepcic K."/>
            <person name="Shelest E."/>
            <person name="Sherlock G."/>
            <person name="Sophianopoulou V."/>
            <person name="Squina F.M."/>
            <person name="Sun H."/>
            <person name="Susca A."/>
            <person name="Todd R.B."/>
            <person name="Tsang A."/>
            <person name="Unkles S.E."/>
            <person name="van de Wiele N."/>
            <person name="van Rossen-Uffink D."/>
            <person name="Oliveira J.V."/>
            <person name="Vesth T.C."/>
            <person name="Visser J."/>
            <person name="Yu J.-H."/>
            <person name="Zhou M."/>
            <person name="Andersen M.R."/>
            <person name="Archer D.B."/>
            <person name="Baker S.E."/>
            <person name="Benoit I."/>
            <person name="Brakhage A.A."/>
            <person name="Braus G.H."/>
            <person name="Fischer R."/>
            <person name="Frisvad J.C."/>
            <person name="Goldman G.H."/>
            <person name="Houbraken J."/>
            <person name="Oakley B."/>
            <person name="Pocsi I."/>
            <person name="Scazzocchio C."/>
            <person name="Seiboth B."/>
            <person name="vanKuyk P.A."/>
            <person name="Wortman J."/>
            <person name="Dyer P.S."/>
            <person name="Grigoriev I.V."/>
        </authorList>
    </citation>
    <scope>NUCLEOTIDE SEQUENCE [LARGE SCALE GENOMIC DNA]</scope>
    <source>
        <strain evidence="2">CBS 593.65</strain>
    </source>
</reference>
<keyword evidence="2" id="KW-1185">Reference proteome</keyword>
<dbReference type="Proteomes" id="UP000184356">
    <property type="component" value="Unassembled WGS sequence"/>
</dbReference>
<accession>A0A1L9TQ29</accession>
<dbReference type="RefSeq" id="XP_040705352.1">
    <property type="nucleotide sequence ID" value="XM_040846657.1"/>
</dbReference>
<proteinExistence type="predicted"/>
<dbReference type="SUPFAM" id="SSF52047">
    <property type="entry name" value="RNI-like"/>
    <property type="match status" value="1"/>
</dbReference>
<dbReference type="OrthoDB" id="4505556at2759"/>
<dbReference type="STRING" id="1036612.A0A1L9TQ29"/>
<dbReference type="EMBL" id="KV878584">
    <property type="protein sequence ID" value="OJJ61546.1"/>
    <property type="molecule type" value="Genomic_DNA"/>
</dbReference>
<dbReference type="VEuPathDB" id="FungiDB:ASPSYDRAFT_43458"/>
<evidence type="ECO:0000313" key="1">
    <source>
        <dbReference type="EMBL" id="OJJ61546.1"/>
    </source>
</evidence>
<organism evidence="1 2">
    <name type="scientific">Aspergillus sydowii CBS 593.65</name>
    <dbReference type="NCBI Taxonomy" id="1036612"/>
    <lineage>
        <taxon>Eukaryota</taxon>
        <taxon>Fungi</taxon>
        <taxon>Dikarya</taxon>
        <taxon>Ascomycota</taxon>
        <taxon>Pezizomycotina</taxon>
        <taxon>Eurotiomycetes</taxon>
        <taxon>Eurotiomycetidae</taxon>
        <taxon>Eurotiales</taxon>
        <taxon>Aspergillaceae</taxon>
        <taxon>Aspergillus</taxon>
        <taxon>Aspergillus subgen. Nidulantes</taxon>
    </lineage>
</organism>
<evidence type="ECO:0000313" key="2">
    <source>
        <dbReference type="Proteomes" id="UP000184356"/>
    </source>
</evidence>
<dbReference type="AlphaFoldDB" id="A0A1L9TQ29"/>
<sequence length="398" mass="44367">MTPQAIPGCVLTHPEIVYHIATVETEHSGRGLFPYAVEYARPELMQLRLVSRNFCAAASRHLFKHIVAPTDSSVCSRNPLLRLVEISRSEYAAHVRHLETGYARSTDYRSPSRGQDIKDLAGVLLPCLARLSDIRVLKFRASCPSFTREQEGIAIKTIVAALRCVTLPRLEGLELHFPVAYDFGYFFPNHSTPLHIPMEDILRRLKYLALHVTAFTKELGQRHLRSPVLPAHAALPNDLHAVNLLRLAELAPYLEALRISSTDVLPFHPIHFSPALRLASLCLQRVLIRFNHFSALISQCKDHLKHIDLSLVELDSGTWHAALTQLCQLPGLVDILISSCGYPTTGPNAHLVGILSAPDDPVPLETMNSPDYDGLDELRESVNANRVALGLDPLKRWS</sequence>
<gene>
    <name evidence="1" type="ORF">ASPSYDRAFT_43458</name>
</gene>
<name>A0A1L9TQ29_9EURO</name>
<protein>
    <submittedName>
        <fullName evidence="1">Uncharacterized protein</fullName>
    </submittedName>
</protein>
<dbReference type="GeneID" id="63762730"/>